<evidence type="ECO:0000313" key="2">
    <source>
        <dbReference type="EMBL" id="SVB09001.1"/>
    </source>
</evidence>
<feature type="transmembrane region" description="Helical" evidence="1">
    <location>
        <begin position="68"/>
        <end position="95"/>
    </location>
</feature>
<dbReference type="PANTHER" id="PTHR43424:SF1">
    <property type="entry name" value="LOCUS PUTATIVE PROTEIN 1-RELATED"/>
    <property type="match status" value="1"/>
</dbReference>
<feature type="transmembrane region" description="Helical" evidence="1">
    <location>
        <begin position="364"/>
        <end position="384"/>
    </location>
</feature>
<name>A0A382B652_9ZZZZ</name>
<organism evidence="2">
    <name type="scientific">marine metagenome</name>
    <dbReference type="NCBI Taxonomy" id="408172"/>
    <lineage>
        <taxon>unclassified sequences</taxon>
        <taxon>metagenomes</taxon>
        <taxon>ecological metagenomes</taxon>
    </lineage>
</organism>
<gene>
    <name evidence="2" type="ORF">METZ01_LOCUS161855</name>
</gene>
<keyword evidence="1" id="KW-0812">Transmembrane</keyword>
<dbReference type="EMBL" id="UINC01028283">
    <property type="protein sequence ID" value="SVB09001.1"/>
    <property type="molecule type" value="Genomic_DNA"/>
</dbReference>
<sequence length="394" mass="41686">MLGRLANAVAGTIFVLLTARHLGPTGRGEIAVAFTLAWATTSMADLGTSTSGRIGLLAPDSGITERDVLSLTVALIPLQAVLSVVVVVVLSMTSLHLGVRFAVAVIALSVATMMFNSAVCLVYGLRRYGEVLTAEVSLAVLQVLFLVGLLWTGRLTTTSAVVAMTIGPFLGSVWLAHATGALSRDLLVSRNSQWRKLVTDGLSPMAGNFSLFLALRADRLILAVVAGTHSLGVFTIALAIPETLRIFPKAVSQVIADRVRSGVDQVAMARRHARRFVVLHSLLLAIAFLVGWLLLPVVFGEGFRDARDVLLIVVVAEAVLSVHLMQQALLVGFGRPTGIGVPQVVGAAAMVVLDLVMIPPWGMFGAAWACLLGYGVLAITSTVWTNRELGKQVL</sequence>
<feature type="transmembrane region" description="Helical" evidence="1">
    <location>
        <begin position="339"/>
        <end position="358"/>
    </location>
</feature>
<feature type="transmembrane region" description="Helical" evidence="1">
    <location>
        <begin position="221"/>
        <end position="240"/>
    </location>
</feature>
<dbReference type="PANTHER" id="PTHR43424">
    <property type="entry name" value="LOCUS PUTATIVE PROTEIN 1-RELATED"/>
    <property type="match status" value="1"/>
</dbReference>
<protein>
    <submittedName>
        <fullName evidence="2">Uncharacterized protein</fullName>
    </submittedName>
</protein>
<keyword evidence="1" id="KW-1133">Transmembrane helix</keyword>
<feature type="transmembrane region" description="Helical" evidence="1">
    <location>
        <begin position="101"/>
        <end position="125"/>
    </location>
</feature>
<keyword evidence="1" id="KW-0472">Membrane</keyword>
<dbReference type="InterPro" id="IPR052556">
    <property type="entry name" value="PolySynth_Transporter"/>
</dbReference>
<evidence type="ECO:0000256" key="1">
    <source>
        <dbReference type="SAM" id="Phobius"/>
    </source>
</evidence>
<reference evidence="2" key="1">
    <citation type="submission" date="2018-05" db="EMBL/GenBank/DDBJ databases">
        <authorList>
            <person name="Lanie J.A."/>
            <person name="Ng W.-L."/>
            <person name="Kazmierczak K.M."/>
            <person name="Andrzejewski T.M."/>
            <person name="Davidsen T.M."/>
            <person name="Wayne K.J."/>
            <person name="Tettelin H."/>
            <person name="Glass J.I."/>
            <person name="Rusch D."/>
            <person name="Podicherti R."/>
            <person name="Tsui H.-C.T."/>
            <person name="Winkler M.E."/>
        </authorList>
    </citation>
    <scope>NUCLEOTIDE SEQUENCE</scope>
</reference>
<feature type="transmembrane region" description="Helical" evidence="1">
    <location>
        <begin position="132"/>
        <end position="151"/>
    </location>
</feature>
<feature type="transmembrane region" description="Helical" evidence="1">
    <location>
        <begin position="276"/>
        <end position="297"/>
    </location>
</feature>
<accession>A0A382B652</accession>
<proteinExistence type="predicted"/>
<feature type="transmembrane region" description="Helical" evidence="1">
    <location>
        <begin position="309"/>
        <end position="332"/>
    </location>
</feature>
<feature type="transmembrane region" description="Helical" evidence="1">
    <location>
        <begin position="157"/>
        <end position="176"/>
    </location>
</feature>
<dbReference type="AlphaFoldDB" id="A0A382B652"/>